<reference evidence="7" key="1">
    <citation type="submission" date="2016-10" db="EMBL/GenBank/DDBJ databases">
        <authorList>
            <person name="Varghese N."/>
            <person name="Submissions S."/>
        </authorList>
    </citation>
    <scope>NUCLEOTIDE SEQUENCE [LARGE SCALE GENOMIC DNA]</scope>
    <source>
        <strain evidence="7">DSM 43163</strain>
    </source>
</reference>
<dbReference type="Pfam" id="PF13193">
    <property type="entry name" value="AMP-binding_C"/>
    <property type="match status" value="1"/>
</dbReference>
<dbReference type="Gene3D" id="3.40.50.980">
    <property type="match status" value="4"/>
</dbReference>
<dbReference type="InterPro" id="IPR009081">
    <property type="entry name" value="PP-bd_ACP"/>
</dbReference>
<dbReference type="InterPro" id="IPR025110">
    <property type="entry name" value="AMP-bd_C"/>
</dbReference>
<evidence type="ECO:0000256" key="2">
    <source>
        <dbReference type="ARBA" id="ARBA00022450"/>
    </source>
</evidence>
<dbReference type="InterPro" id="IPR000873">
    <property type="entry name" value="AMP-dep_synth/lig_dom"/>
</dbReference>
<evidence type="ECO:0000313" key="7">
    <source>
        <dbReference type="Proteomes" id="UP000236723"/>
    </source>
</evidence>
<evidence type="ECO:0000256" key="3">
    <source>
        <dbReference type="ARBA" id="ARBA00022553"/>
    </source>
</evidence>
<dbReference type="Gene3D" id="2.30.38.10">
    <property type="entry name" value="Luciferase, Domain 3"/>
    <property type="match status" value="1"/>
</dbReference>
<dbReference type="InterPro" id="IPR023213">
    <property type="entry name" value="CAT-like_dom_sf"/>
</dbReference>
<dbReference type="FunFam" id="3.30.300.30:FF:000010">
    <property type="entry name" value="Enterobactin synthetase component F"/>
    <property type="match status" value="1"/>
</dbReference>
<protein>
    <submittedName>
        <fullName evidence="6">Amino acid adenylation domain-containing protein</fullName>
    </submittedName>
</protein>
<evidence type="ECO:0000259" key="5">
    <source>
        <dbReference type="PROSITE" id="PS50075"/>
    </source>
</evidence>
<evidence type="ECO:0000256" key="4">
    <source>
        <dbReference type="SAM" id="MobiDB-lite"/>
    </source>
</evidence>
<dbReference type="GO" id="GO:0008610">
    <property type="term" value="P:lipid biosynthetic process"/>
    <property type="evidence" value="ECO:0007669"/>
    <property type="project" value="UniProtKB-ARBA"/>
</dbReference>
<dbReference type="CDD" id="cd19540">
    <property type="entry name" value="LCL_NRPS-like"/>
    <property type="match status" value="1"/>
</dbReference>
<dbReference type="InterPro" id="IPR010071">
    <property type="entry name" value="AA_adenyl_dom"/>
</dbReference>
<dbReference type="EMBL" id="FNVO01000053">
    <property type="protein sequence ID" value="SEG94853.1"/>
    <property type="molecule type" value="Genomic_DNA"/>
</dbReference>
<dbReference type="GO" id="GO:0003824">
    <property type="term" value="F:catalytic activity"/>
    <property type="evidence" value="ECO:0007669"/>
    <property type="project" value="InterPro"/>
</dbReference>
<dbReference type="SUPFAM" id="SSF56801">
    <property type="entry name" value="Acetyl-CoA synthetase-like"/>
    <property type="match status" value="2"/>
</dbReference>
<dbReference type="InterPro" id="IPR036736">
    <property type="entry name" value="ACP-like_sf"/>
</dbReference>
<dbReference type="FunFam" id="3.40.50.980:FF:000001">
    <property type="entry name" value="Non-ribosomal peptide synthetase"/>
    <property type="match status" value="2"/>
</dbReference>
<dbReference type="SUPFAM" id="SSF47336">
    <property type="entry name" value="ACP-like"/>
    <property type="match status" value="1"/>
</dbReference>
<dbReference type="InterPro" id="IPR045851">
    <property type="entry name" value="AMP-bd_C_sf"/>
</dbReference>
<dbReference type="Pfam" id="PF00550">
    <property type="entry name" value="PP-binding"/>
    <property type="match status" value="1"/>
</dbReference>
<dbReference type="Gene3D" id="3.30.559.10">
    <property type="entry name" value="Chloramphenicol acetyltransferase-like domain"/>
    <property type="match status" value="2"/>
</dbReference>
<organism evidence="6 7">
    <name type="scientific">Thermomonospora echinospora</name>
    <dbReference type="NCBI Taxonomy" id="1992"/>
    <lineage>
        <taxon>Bacteria</taxon>
        <taxon>Bacillati</taxon>
        <taxon>Actinomycetota</taxon>
        <taxon>Actinomycetes</taxon>
        <taxon>Streptosporangiales</taxon>
        <taxon>Thermomonosporaceae</taxon>
        <taxon>Thermomonospora</taxon>
    </lineage>
</organism>
<feature type="domain" description="Carrier" evidence="5">
    <location>
        <begin position="966"/>
        <end position="1041"/>
    </location>
</feature>
<dbReference type="Pfam" id="PF00501">
    <property type="entry name" value="AMP-binding"/>
    <property type="match status" value="2"/>
</dbReference>
<dbReference type="GO" id="GO:0043041">
    <property type="term" value="P:amino acid activation for nonribosomal peptide biosynthetic process"/>
    <property type="evidence" value="ECO:0007669"/>
    <property type="project" value="TreeGrafter"/>
</dbReference>
<dbReference type="SMART" id="SM00823">
    <property type="entry name" value="PKS_PP"/>
    <property type="match status" value="1"/>
</dbReference>
<dbReference type="PROSITE" id="PS00012">
    <property type="entry name" value="PHOSPHOPANTETHEINE"/>
    <property type="match status" value="1"/>
</dbReference>
<dbReference type="FunFam" id="2.30.38.10:FF:000001">
    <property type="entry name" value="Non-ribosomal peptide synthetase PvdI"/>
    <property type="match status" value="1"/>
</dbReference>
<dbReference type="GO" id="GO:0072330">
    <property type="term" value="P:monocarboxylic acid biosynthetic process"/>
    <property type="evidence" value="ECO:0007669"/>
    <property type="project" value="UniProtKB-ARBA"/>
</dbReference>
<dbReference type="InterPro" id="IPR006162">
    <property type="entry name" value="Ppantetheine_attach_site"/>
</dbReference>
<dbReference type="Pfam" id="PF00668">
    <property type="entry name" value="Condensation"/>
    <property type="match status" value="2"/>
</dbReference>
<keyword evidence="7" id="KW-1185">Reference proteome</keyword>
<dbReference type="CDD" id="cd17652">
    <property type="entry name" value="A_NRPS_CmdD_like"/>
    <property type="match status" value="1"/>
</dbReference>
<proteinExistence type="predicted"/>
<name>A0A1H6EC58_9ACTN</name>
<keyword evidence="3" id="KW-0597">Phosphoprotein</keyword>
<feature type="non-terminal residue" evidence="6">
    <location>
        <position position="1843"/>
    </location>
</feature>
<dbReference type="PANTHER" id="PTHR45527">
    <property type="entry name" value="NONRIBOSOMAL PEPTIDE SYNTHETASE"/>
    <property type="match status" value="1"/>
</dbReference>
<keyword evidence="2" id="KW-0596">Phosphopantetheine</keyword>
<dbReference type="Proteomes" id="UP000236723">
    <property type="component" value="Unassembled WGS sequence"/>
</dbReference>
<feature type="compositionally biased region" description="Low complexity" evidence="4">
    <location>
        <begin position="1519"/>
        <end position="1528"/>
    </location>
</feature>
<dbReference type="PROSITE" id="PS50075">
    <property type="entry name" value="CARRIER"/>
    <property type="match status" value="1"/>
</dbReference>
<dbReference type="NCBIfam" id="TIGR01733">
    <property type="entry name" value="AA-adenyl-dom"/>
    <property type="match status" value="1"/>
</dbReference>
<dbReference type="Gene3D" id="3.30.300.30">
    <property type="match status" value="1"/>
</dbReference>
<evidence type="ECO:0000256" key="1">
    <source>
        <dbReference type="ARBA" id="ARBA00001957"/>
    </source>
</evidence>
<dbReference type="PROSITE" id="PS00455">
    <property type="entry name" value="AMP_BINDING"/>
    <property type="match status" value="2"/>
</dbReference>
<dbReference type="InterPro" id="IPR020845">
    <property type="entry name" value="AMP-binding_CS"/>
</dbReference>
<dbReference type="PANTHER" id="PTHR45527:SF1">
    <property type="entry name" value="FATTY ACID SYNTHASE"/>
    <property type="match status" value="1"/>
</dbReference>
<dbReference type="CDD" id="cd19543">
    <property type="entry name" value="DCL_NRPS"/>
    <property type="match status" value="1"/>
</dbReference>
<dbReference type="OrthoDB" id="3671989at2"/>
<dbReference type="Gene3D" id="1.10.1200.10">
    <property type="entry name" value="ACP-like"/>
    <property type="match status" value="1"/>
</dbReference>
<dbReference type="GO" id="GO:0044550">
    <property type="term" value="P:secondary metabolite biosynthetic process"/>
    <property type="evidence" value="ECO:0007669"/>
    <property type="project" value="UniProtKB-ARBA"/>
</dbReference>
<dbReference type="FunFam" id="3.40.50.12780:FF:000012">
    <property type="entry name" value="Non-ribosomal peptide synthetase"/>
    <property type="match status" value="1"/>
</dbReference>
<dbReference type="RefSeq" id="WP_103944984.1">
    <property type="nucleotide sequence ID" value="NZ_FNVO01000053.1"/>
</dbReference>
<dbReference type="Gene3D" id="3.30.559.30">
    <property type="entry name" value="Nonribosomal peptide synthetase, condensation domain"/>
    <property type="match status" value="2"/>
</dbReference>
<dbReference type="SUPFAM" id="SSF52777">
    <property type="entry name" value="CoA-dependent acyltransferases"/>
    <property type="match status" value="4"/>
</dbReference>
<dbReference type="GO" id="GO:0005737">
    <property type="term" value="C:cytoplasm"/>
    <property type="evidence" value="ECO:0007669"/>
    <property type="project" value="TreeGrafter"/>
</dbReference>
<evidence type="ECO:0000313" key="6">
    <source>
        <dbReference type="EMBL" id="SEG94853.1"/>
    </source>
</evidence>
<sequence length="1843" mass="198091">MNRSDLEDILPLSPLQQGFFFHALFDAGDEAGTDIYTAQLTLDLEGPLDVAALRTSAQTLLRRHPNLRAAFWHEGLSRPVQVVPRQVEVPWQEVVVADEAEAARLAGRELARPFDLTEPPLLRFVLARLPGDRHRLILTHHHILLDGWSTPVLATELFALYVQGGHDTGLPRPTPYKSYLAWLAGQDRAAAETAWRDALDGLEEPTLAAPEAAGRPPVRPGRVERELDERLSTRLTRLARRHGVTPATLLQGVWGLVLGNLTGRDDVVFGAAVSGRPPELPGVEQMIGLFINTIPVRVRFGPDDTLADLLERLQDEQAGLLAHHHLGLTDIQRATGHAALFDTMTALENYPFDPSSMDGSLGGLRLTGFGSRDATHYPLSFVAVPGPRLALRLDHRPDVYDTAAAERILARVARLLEEFADDPERRIGDLDLLGDDERRLIESWNTAAPPVPPVTLPALVETRAATRPDAPAIISGGTTLTYAELNGRANRLARHLIAQGVAPESLVALAMPRSADYWIAALAVSKAGGAFLPLDPANPSDRLAYMLADARPALGITTTEHAAHLPPAPGNAASEQASGVPVMADWLSLDALELSGYAEDDVTDAERRAPLRPAHPAYVIYTSGSTGRPKGVVVTHQGLAGLADTQVERYAVTGDDRTLQFSSPSFDASVLEALMAFRAGAAMVVVPSDVYGGDQLADLLREHGVSRAFITPAALGGLSPDGLDGLRTVVVGGDASGAELVARWAPGRRMINAYGPTETTVAATISDPLEPGETPPIGRPVAGTRVHVLDARLRPVPVGVPGELYVEGDGVARGYLHRPGLSAERFVACPFGEPGARMYRTGDLVRWRSDGELDYLGRTDDQVKVRGFRIEPGEIESVLLRHPDVVQAAVVVREDRPGDRRLAAYAVPAAGRRADAAELRRFAAEALPDYMVPLVTVLDALPLTVGGKLDRSALPAPDQAVIAGRAARTPREEILCGLFAEVLGVPRVGVDGDFFALGGDSLSATRLVGRIRSALSAELPVRALFEAPTVARLSDRLDEAAGTVRPPLAPVERPDRVPLSYAQQRLWFLDRFEGPSATYNVPVALRLRGELDPAAMRAALADVVERHEPLRTIFPDSGGTPRQQVLDPADAVPALPVEEVAEAGLPAALAQIAGRGFDLAAEPALRARLLRLGPDEHVLVLVIHHIIGDGWSMAPLARDVIAAYLARRDGDAPHWPPLRVQYADYTLWQQELLGSEDDPQSLVSRQIGFWREVLAGLPEEIALPADRPRPAEATYRGGMLPFEVDAELHAGLVTLARQSQASLFMVMQAALAALLTRLGAGTDVPIGSPIAGRTDEALDDLVGMFVNMLVLRTDTSGDPSFRELVSRVRETDLAAYAHQDVPFERLVEVLNPPRHLGRHPLFQVVLSFQNNPEARLEVDGLTAGPEPLGAGAAKFDLSLYVEERTGDDGRPAGIEAGFEYALDRFDRPTVAALADRLARLLRAAVADPDAPIGSVDLLDEAERRTILTEWARGAGSGAGQAPIPAPAGTSQAPDAVTPERTGLLAGESGRATIPALFEAQASQTPDAVAVTFGGASVTYGELNAAANRLARLLVERGAGPERFVALALPRSIDLVVGVLAVLKAGAAYVPVDPDYPADRIAYMLQDSGPTLAVTTSEAAAVLPENLPRVLLDEDDVTGRPDENLGGVGLLAEHPAYVIYTSGSTGRPKGVVVPHQNVVRLLKSTERWFGFGSDDVWTLFHSYAFDFSVWELWGSLLYGGRLVVVPFLTSRSPENFLELLAAERVTVLNQTPSAFYQLMAADRENPGSDLALRYVVFGGEALELGRLEDWYSRHGDDAPVLVNM</sequence>
<dbReference type="InterPro" id="IPR020806">
    <property type="entry name" value="PKS_PP-bd"/>
</dbReference>
<comment type="cofactor">
    <cofactor evidence="1">
        <name>pantetheine 4'-phosphate</name>
        <dbReference type="ChEBI" id="CHEBI:47942"/>
    </cofactor>
</comment>
<dbReference type="FunFam" id="3.30.559.10:FF:000012">
    <property type="entry name" value="Non-ribosomal peptide synthetase"/>
    <property type="match status" value="1"/>
</dbReference>
<dbReference type="GO" id="GO:0031177">
    <property type="term" value="F:phosphopantetheine binding"/>
    <property type="evidence" value="ECO:0007669"/>
    <property type="project" value="InterPro"/>
</dbReference>
<dbReference type="InterPro" id="IPR001242">
    <property type="entry name" value="Condensation_dom"/>
</dbReference>
<dbReference type="FunFam" id="1.10.1200.10:FF:000016">
    <property type="entry name" value="Non-ribosomal peptide synthase"/>
    <property type="match status" value="1"/>
</dbReference>
<feature type="region of interest" description="Disordered" evidence="4">
    <location>
        <begin position="1510"/>
        <end position="1536"/>
    </location>
</feature>
<accession>A0A1H6EC58</accession>
<gene>
    <name evidence="6" type="ORF">SAMN04489712_1532</name>
</gene>